<dbReference type="EMBL" id="CP015402">
    <property type="protein sequence ID" value="ANU63159.1"/>
    <property type="molecule type" value="Genomic_DNA"/>
</dbReference>
<dbReference type="GO" id="GO:0015562">
    <property type="term" value="F:efflux transmembrane transporter activity"/>
    <property type="evidence" value="ECO:0007669"/>
    <property type="project" value="InterPro"/>
</dbReference>
<protein>
    <recommendedName>
        <fullName evidence="3">TolC family protein</fullName>
    </recommendedName>
</protein>
<sequence length="396" mass="44023">MKSIRTIALIVASTVVLHASGESFDSLVDRMIALNPGLRSEAYAYAAQRESLRSAAMLPDPEIEGGYMWSSGEPGNKTDITVSQSMEWPGVYSAMRREARLQSKATNLSEQATIISARENARILLAEGVYLNKCHQVMVNRMECIDSLLDIATKGALRNEITLLDVEKLKLERLEVLARQTELNTQATQCISAIGAFIGSIENAKDIYNAIEDYPAEMLHPLAIYSDKLDETPEVEQSRILAEASRARSEAERRRSLPSLTAGYHFAREEGTPFHGFVAGLSIPVFSTRGKSEAARLESMAAEARAEQQAIEQRLSLESIHASAMQFKTQYESYHKVLTDSPTPRLLLRALEGGQISMMVYLIESASHTDAILRMLEIQYRYQQAMAQLARYNPGN</sequence>
<accession>A0A1B1S8N5</accession>
<dbReference type="InterPro" id="IPR010131">
    <property type="entry name" value="MdtP/NodT-like"/>
</dbReference>
<proteinExistence type="predicted"/>
<organism evidence="1 2">
    <name type="scientific">Muribaculum intestinale</name>
    <dbReference type="NCBI Taxonomy" id="1796646"/>
    <lineage>
        <taxon>Bacteria</taxon>
        <taxon>Pseudomonadati</taxon>
        <taxon>Bacteroidota</taxon>
        <taxon>Bacteroidia</taxon>
        <taxon>Bacteroidales</taxon>
        <taxon>Muribaculaceae</taxon>
        <taxon>Muribaculum</taxon>
    </lineage>
</organism>
<dbReference type="RefSeq" id="WP_068960517.1">
    <property type="nucleotide sequence ID" value="NZ_CAJTAP010000024.1"/>
</dbReference>
<evidence type="ECO:0008006" key="3">
    <source>
        <dbReference type="Google" id="ProtNLM"/>
    </source>
</evidence>
<dbReference type="OrthoDB" id="712316at2"/>
<evidence type="ECO:0000313" key="1">
    <source>
        <dbReference type="EMBL" id="ANU63159.1"/>
    </source>
</evidence>
<name>A0A1B1S8N5_9BACT</name>
<dbReference type="Gene3D" id="1.20.1600.10">
    <property type="entry name" value="Outer membrane efflux proteins (OEP)"/>
    <property type="match status" value="1"/>
</dbReference>
<dbReference type="Proteomes" id="UP000186351">
    <property type="component" value="Chromosome"/>
</dbReference>
<dbReference type="SUPFAM" id="SSF56954">
    <property type="entry name" value="Outer membrane efflux proteins (OEP)"/>
    <property type="match status" value="1"/>
</dbReference>
<dbReference type="AlphaFoldDB" id="A0A1B1S8N5"/>
<accession>A0A1Z2XJZ9</accession>
<dbReference type="STRING" id="1796646.A4V02_05125"/>
<reference evidence="2" key="1">
    <citation type="submission" date="2016-04" db="EMBL/GenBank/DDBJ databases">
        <title>Complete Genome Sequences of Twelve Strains of a Stable Defined Moderately Diverse Mouse Microbiota 2 (sDMDMm2).</title>
        <authorList>
            <person name="Uchimura Y."/>
            <person name="Wyss M."/>
            <person name="Brugiroux S."/>
            <person name="Limenitakis J.P."/>
            <person name="Stecher B."/>
            <person name="McCoy K.D."/>
            <person name="Macpherson A.J."/>
        </authorList>
    </citation>
    <scope>NUCLEOTIDE SEQUENCE [LARGE SCALE GENOMIC DNA]</scope>
    <source>
        <strain evidence="2">YL27</strain>
    </source>
</reference>
<evidence type="ECO:0000313" key="2">
    <source>
        <dbReference type="Proteomes" id="UP000186351"/>
    </source>
</evidence>
<gene>
    <name evidence="1" type="ORF">A4V02_05125</name>
</gene>
<dbReference type="KEGG" id="pary:A4V02_05125"/>
<dbReference type="PANTHER" id="PTHR30203:SF24">
    <property type="entry name" value="BLR4935 PROTEIN"/>
    <property type="match status" value="1"/>
</dbReference>
<dbReference type="GeneID" id="65536230"/>
<keyword evidence="2" id="KW-1185">Reference proteome</keyword>
<dbReference type="PANTHER" id="PTHR30203">
    <property type="entry name" value="OUTER MEMBRANE CATION EFFLUX PROTEIN"/>
    <property type="match status" value="1"/>
</dbReference>